<keyword evidence="2" id="KW-0547">Nucleotide-binding</keyword>
<keyword evidence="2" id="KW-0347">Helicase</keyword>
<protein>
    <submittedName>
        <fullName evidence="2">ATP-dependent DNA helicase PIF1</fullName>
    </submittedName>
</protein>
<dbReference type="OrthoDB" id="416437at2759"/>
<evidence type="ECO:0000256" key="1">
    <source>
        <dbReference type="SAM" id="MobiDB-lite"/>
    </source>
</evidence>
<dbReference type="AlphaFoldDB" id="A0A3M7Q8K8"/>
<name>A0A3M7Q8K8_BRAPC</name>
<dbReference type="EMBL" id="REGN01006945">
    <property type="protein sequence ID" value="RNA07787.1"/>
    <property type="molecule type" value="Genomic_DNA"/>
</dbReference>
<comment type="caution">
    <text evidence="2">The sequence shown here is derived from an EMBL/GenBank/DDBJ whole genome shotgun (WGS) entry which is preliminary data.</text>
</comment>
<evidence type="ECO:0000313" key="2">
    <source>
        <dbReference type="EMBL" id="RNA07787.1"/>
    </source>
</evidence>
<dbReference type="Proteomes" id="UP000276133">
    <property type="component" value="Unassembled WGS sequence"/>
</dbReference>
<gene>
    <name evidence="2" type="ORF">BpHYR1_034466</name>
</gene>
<keyword evidence="2" id="KW-0067">ATP-binding</keyword>
<sequence>MNIQCCLKESTGNKAELFGGFSIILSGDPAQPNPVGGSPLYYNEPSNLLSTQGYFCYLKLDKAICLEKTVRQQNLNNDPDQDKFKAAPSNPRRQIKPNIGLNTKMRLDYCLIMPRATVTIT</sequence>
<dbReference type="GO" id="GO:0004386">
    <property type="term" value="F:helicase activity"/>
    <property type="evidence" value="ECO:0007669"/>
    <property type="project" value="UniProtKB-KW"/>
</dbReference>
<evidence type="ECO:0000313" key="3">
    <source>
        <dbReference type="Proteomes" id="UP000276133"/>
    </source>
</evidence>
<keyword evidence="2" id="KW-0378">Hydrolase</keyword>
<proteinExistence type="predicted"/>
<organism evidence="2 3">
    <name type="scientific">Brachionus plicatilis</name>
    <name type="common">Marine rotifer</name>
    <name type="synonym">Brachionus muelleri</name>
    <dbReference type="NCBI Taxonomy" id="10195"/>
    <lineage>
        <taxon>Eukaryota</taxon>
        <taxon>Metazoa</taxon>
        <taxon>Spiralia</taxon>
        <taxon>Gnathifera</taxon>
        <taxon>Rotifera</taxon>
        <taxon>Eurotatoria</taxon>
        <taxon>Monogononta</taxon>
        <taxon>Pseudotrocha</taxon>
        <taxon>Ploima</taxon>
        <taxon>Brachionidae</taxon>
        <taxon>Brachionus</taxon>
    </lineage>
</organism>
<accession>A0A3M7Q8K8</accession>
<keyword evidence="3" id="KW-1185">Reference proteome</keyword>
<reference evidence="2 3" key="1">
    <citation type="journal article" date="2018" name="Sci. Rep.">
        <title>Genomic signatures of local adaptation to the degree of environmental predictability in rotifers.</title>
        <authorList>
            <person name="Franch-Gras L."/>
            <person name="Hahn C."/>
            <person name="Garcia-Roger E.M."/>
            <person name="Carmona M.J."/>
            <person name="Serra M."/>
            <person name="Gomez A."/>
        </authorList>
    </citation>
    <scope>NUCLEOTIDE SEQUENCE [LARGE SCALE GENOMIC DNA]</scope>
    <source>
        <strain evidence="2">HYR1</strain>
    </source>
</reference>
<feature type="region of interest" description="Disordered" evidence="1">
    <location>
        <begin position="75"/>
        <end position="97"/>
    </location>
</feature>